<reference evidence="3 4" key="1">
    <citation type="submission" date="2020-08" db="EMBL/GenBank/DDBJ databases">
        <title>Sequencing the genomes of 1000 actinobacteria strains.</title>
        <authorList>
            <person name="Klenk H.-P."/>
        </authorList>
    </citation>
    <scope>NUCLEOTIDE SEQUENCE [LARGE SCALE GENOMIC DNA]</scope>
    <source>
        <strain evidence="3 4">DSM 44786</strain>
    </source>
</reference>
<gene>
    <name evidence="3" type="ORF">F4556_000901</name>
</gene>
<evidence type="ECO:0000313" key="3">
    <source>
        <dbReference type="EMBL" id="MBB4945366.1"/>
    </source>
</evidence>
<proteinExistence type="predicted"/>
<evidence type="ECO:0000256" key="2">
    <source>
        <dbReference type="SAM" id="Phobius"/>
    </source>
</evidence>
<evidence type="ECO:0000256" key="1">
    <source>
        <dbReference type="SAM" id="MobiDB-lite"/>
    </source>
</evidence>
<organism evidence="3 4">
    <name type="scientific">Kitasatospora gansuensis</name>
    <dbReference type="NCBI Taxonomy" id="258050"/>
    <lineage>
        <taxon>Bacteria</taxon>
        <taxon>Bacillati</taxon>
        <taxon>Actinomycetota</taxon>
        <taxon>Actinomycetes</taxon>
        <taxon>Kitasatosporales</taxon>
        <taxon>Streptomycetaceae</taxon>
        <taxon>Kitasatospora</taxon>
    </lineage>
</organism>
<protein>
    <submittedName>
        <fullName evidence="3">Uncharacterized protein</fullName>
    </submittedName>
</protein>
<sequence length="67" mass="7228">MATQLTEAGRRRIGIRQAPARSGEQGTRHPAVAVAMVLPFAVALLMFFGGWEHLATQTRAVADLIGR</sequence>
<feature type="region of interest" description="Disordered" evidence="1">
    <location>
        <begin position="1"/>
        <end position="26"/>
    </location>
</feature>
<keyword evidence="2" id="KW-1133">Transmembrane helix</keyword>
<feature type="transmembrane region" description="Helical" evidence="2">
    <location>
        <begin position="31"/>
        <end position="51"/>
    </location>
</feature>
<accession>A0A7W7S7J1</accession>
<keyword evidence="2" id="KW-0472">Membrane</keyword>
<keyword evidence="2" id="KW-0812">Transmembrane</keyword>
<dbReference type="AlphaFoldDB" id="A0A7W7S7J1"/>
<dbReference type="RefSeq" id="WP_246510964.1">
    <property type="nucleotide sequence ID" value="NZ_JACHJR010000001.1"/>
</dbReference>
<dbReference type="EMBL" id="JACHJR010000001">
    <property type="protein sequence ID" value="MBB4945366.1"/>
    <property type="molecule type" value="Genomic_DNA"/>
</dbReference>
<evidence type="ECO:0000313" key="4">
    <source>
        <dbReference type="Proteomes" id="UP000573327"/>
    </source>
</evidence>
<keyword evidence="4" id="KW-1185">Reference proteome</keyword>
<comment type="caution">
    <text evidence="3">The sequence shown here is derived from an EMBL/GenBank/DDBJ whole genome shotgun (WGS) entry which is preliminary data.</text>
</comment>
<name>A0A7W7S7J1_9ACTN</name>
<dbReference type="Proteomes" id="UP000573327">
    <property type="component" value="Unassembled WGS sequence"/>
</dbReference>